<dbReference type="PROSITE" id="PS50103">
    <property type="entry name" value="ZF_C3H1"/>
    <property type="match status" value="1"/>
</dbReference>
<feature type="domain" description="CCHC-type" evidence="4">
    <location>
        <begin position="518"/>
        <end position="533"/>
    </location>
</feature>
<feature type="zinc finger region" description="C3H1-type" evidence="1">
    <location>
        <begin position="492"/>
        <end position="519"/>
    </location>
</feature>
<evidence type="ECO:0000256" key="2">
    <source>
        <dbReference type="SAM" id="MobiDB-lite"/>
    </source>
</evidence>
<dbReference type="GO" id="GO:0008270">
    <property type="term" value="F:zinc ion binding"/>
    <property type="evidence" value="ECO:0007669"/>
    <property type="project" value="UniProtKB-KW"/>
</dbReference>
<dbReference type="PROSITE" id="PS50158">
    <property type="entry name" value="ZF_CCHC"/>
    <property type="match status" value="1"/>
</dbReference>
<dbReference type="EMBL" id="MU806737">
    <property type="protein sequence ID" value="KAJ3833252.1"/>
    <property type="molecule type" value="Genomic_DNA"/>
</dbReference>
<dbReference type="AlphaFoldDB" id="A0AA38UCA6"/>
<protein>
    <recommendedName>
        <fullName evidence="7">C3H1-type domain-containing protein</fullName>
    </recommendedName>
</protein>
<evidence type="ECO:0000259" key="3">
    <source>
        <dbReference type="PROSITE" id="PS50103"/>
    </source>
</evidence>
<feature type="domain" description="C3H1-type" evidence="3">
    <location>
        <begin position="492"/>
        <end position="519"/>
    </location>
</feature>
<evidence type="ECO:0000259" key="4">
    <source>
        <dbReference type="PROSITE" id="PS50158"/>
    </source>
</evidence>
<organism evidence="5 6">
    <name type="scientific">Lentinula raphanica</name>
    <dbReference type="NCBI Taxonomy" id="153919"/>
    <lineage>
        <taxon>Eukaryota</taxon>
        <taxon>Fungi</taxon>
        <taxon>Dikarya</taxon>
        <taxon>Basidiomycota</taxon>
        <taxon>Agaricomycotina</taxon>
        <taxon>Agaricomycetes</taxon>
        <taxon>Agaricomycetidae</taxon>
        <taxon>Agaricales</taxon>
        <taxon>Marasmiineae</taxon>
        <taxon>Omphalotaceae</taxon>
        <taxon>Lentinula</taxon>
    </lineage>
</organism>
<evidence type="ECO:0000313" key="5">
    <source>
        <dbReference type="EMBL" id="KAJ3833252.1"/>
    </source>
</evidence>
<evidence type="ECO:0008006" key="7">
    <source>
        <dbReference type="Google" id="ProtNLM"/>
    </source>
</evidence>
<dbReference type="InterPro" id="IPR001878">
    <property type="entry name" value="Znf_CCHC"/>
</dbReference>
<keyword evidence="1" id="KW-0479">Metal-binding</keyword>
<evidence type="ECO:0000313" key="6">
    <source>
        <dbReference type="Proteomes" id="UP001163846"/>
    </source>
</evidence>
<reference evidence="5" key="1">
    <citation type="submission" date="2022-08" db="EMBL/GenBank/DDBJ databases">
        <authorList>
            <consortium name="DOE Joint Genome Institute"/>
            <person name="Min B."/>
            <person name="Riley R."/>
            <person name="Sierra-Patev S."/>
            <person name="Naranjo-Ortiz M."/>
            <person name="Looney B."/>
            <person name="Konkel Z."/>
            <person name="Slot J.C."/>
            <person name="Sakamoto Y."/>
            <person name="Steenwyk J.L."/>
            <person name="Rokas A."/>
            <person name="Carro J."/>
            <person name="Camarero S."/>
            <person name="Ferreira P."/>
            <person name="Molpeceres G."/>
            <person name="Ruiz-Duenas F.J."/>
            <person name="Serrano A."/>
            <person name="Henrissat B."/>
            <person name="Drula E."/>
            <person name="Hughes K.W."/>
            <person name="Mata J.L."/>
            <person name="Ishikawa N.K."/>
            <person name="Vargas-Isla R."/>
            <person name="Ushijima S."/>
            <person name="Smith C.A."/>
            <person name="Ahrendt S."/>
            <person name="Andreopoulos W."/>
            <person name="He G."/>
            <person name="Labutti K."/>
            <person name="Lipzen A."/>
            <person name="Ng V."/>
            <person name="Sandor L."/>
            <person name="Barry K."/>
            <person name="Martinez A.T."/>
            <person name="Xiao Y."/>
            <person name="Gibbons J.G."/>
            <person name="Terashima K."/>
            <person name="Hibbett D.S."/>
            <person name="Grigoriev I.V."/>
        </authorList>
    </citation>
    <scope>NUCLEOTIDE SEQUENCE</scope>
    <source>
        <strain evidence="5">TFB9207</strain>
    </source>
</reference>
<proteinExistence type="predicted"/>
<dbReference type="GO" id="GO:0003676">
    <property type="term" value="F:nucleic acid binding"/>
    <property type="evidence" value="ECO:0007669"/>
    <property type="project" value="InterPro"/>
</dbReference>
<comment type="caution">
    <text evidence="5">The sequence shown here is derived from an EMBL/GenBank/DDBJ whole genome shotgun (WGS) entry which is preliminary data.</text>
</comment>
<evidence type="ECO:0000256" key="1">
    <source>
        <dbReference type="PROSITE-ProRule" id="PRU00723"/>
    </source>
</evidence>
<gene>
    <name evidence="5" type="ORF">F5878DRAFT_633205</name>
</gene>
<keyword evidence="1" id="KW-0862">Zinc</keyword>
<name>A0AA38UCA6_9AGAR</name>
<dbReference type="InterPro" id="IPR000571">
    <property type="entry name" value="Znf_CCCH"/>
</dbReference>
<keyword evidence="6" id="KW-1185">Reference proteome</keyword>
<sequence length="536" mass="60180">MSTNKIQPQIAADSAYLPALPTGPWSLESAQATVKALEAIVKRVTDGDIDSVVGRRVLSKYLDSVFSLYKLYHRHNLDDSLKPWFEKIDDHQRHVVRAEQDSNREGRRHHLPGAKTQVFLGPATHQNGQRAKTSIQLAPRVDSLARSPFELAHISDGALAPREGEINEPFRPLTSLAFTGSATPLPALPKRFVNLAPLNLRDRIDLPQTADRKAMGMNTGSSRVRAHDTIMKMGLAGSKGRTRDGDTSSEDDEHDRYGVLRPSKRRKQDPTQFGWAADAFFRRMSLSKKHREVIAAIDNYKRDINAAIESIENSGVNPLFPGRLWGSVLRDEYIELSEVLATVTFSADTLSPFSYSNPFTEALATTTLAKPVPTKEITDESTWYRAWSATAEAITFAFPSRSNEVQAYGRHILALFEATRPEFHGNVIRYDRAMRQFIGSRRDILFDEFKHRDLEMFDMMYLWSSGIHYQVQPPSGSVLNSDVSQVEKRARKQENEICRNFNQGACHADSGCKRRHVCSTCGEAGHGTKNCDKKHG</sequence>
<keyword evidence="1" id="KW-0863">Zinc-finger</keyword>
<feature type="region of interest" description="Disordered" evidence="2">
    <location>
        <begin position="236"/>
        <end position="256"/>
    </location>
</feature>
<accession>A0AA38UCA6</accession>
<dbReference type="Proteomes" id="UP001163846">
    <property type="component" value="Unassembled WGS sequence"/>
</dbReference>